<evidence type="ECO:0000259" key="3">
    <source>
        <dbReference type="PROSITE" id="PS50089"/>
    </source>
</evidence>
<keyword evidence="5" id="KW-1185">Reference proteome</keyword>
<dbReference type="AlphaFoldDB" id="A0A1R3JUP8"/>
<feature type="domain" description="RING-type" evidence="3">
    <location>
        <begin position="12"/>
        <end position="57"/>
    </location>
</feature>
<feature type="region of interest" description="Disordered" evidence="2">
    <location>
        <begin position="271"/>
        <end position="303"/>
    </location>
</feature>
<evidence type="ECO:0000313" key="5">
    <source>
        <dbReference type="Proteomes" id="UP000187203"/>
    </source>
</evidence>
<evidence type="ECO:0000313" key="4">
    <source>
        <dbReference type="EMBL" id="OMO98514.1"/>
    </source>
</evidence>
<protein>
    <submittedName>
        <fullName evidence="4">Zinc finger, RING-type</fullName>
    </submittedName>
</protein>
<feature type="region of interest" description="Disordered" evidence="2">
    <location>
        <begin position="79"/>
        <end position="99"/>
    </location>
</feature>
<feature type="region of interest" description="Disordered" evidence="2">
    <location>
        <begin position="178"/>
        <end position="229"/>
    </location>
</feature>
<sequence>MAAADGSQGGRCSICLDTTTPECDRTIVRLRCTHAFHLDCIGSTFNATGNMRCPNCRQLENGQWRRFPTQATFLADHFEEGTDDDEDQPLRHDPRPRLENSYDNIFDRWARRSMSHDGENGQITMLENPFGSKLLGGAFNPFGPQPFTIGSNNTAPTRPEPPAPVESVGHRFSFDNQSGTSVGNGGNSNPIFPHGKQPFTDSRPAWTAPSPSSAEPFRRPYEKSPSPAVLASMASGRNKRPFDEFVYNRVSFKGGFSSSQQRTSELFTIVGPGAPRESSSSEQIGDGFHDPSLAVPLTSPPPAELIFAGHDSTLEEASQTRELDHMAFMNINDDDDDEPQQVSIEPTAPQDGDATDVNGGTNFDMLDEDT</sequence>
<dbReference type="InterPro" id="IPR013083">
    <property type="entry name" value="Znf_RING/FYVE/PHD"/>
</dbReference>
<dbReference type="SUPFAM" id="SSF57850">
    <property type="entry name" value="RING/U-box"/>
    <property type="match status" value="1"/>
</dbReference>
<dbReference type="PROSITE" id="PS50089">
    <property type="entry name" value="ZF_RING_2"/>
    <property type="match status" value="1"/>
</dbReference>
<feature type="region of interest" description="Disordered" evidence="2">
    <location>
        <begin position="329"/>
        <end position="370"/>
    </location>
</feature>
<dbReference type="Proteomes" id="UP000187203">
    <property type="component" value="Unassembled WGS sequence"/>
</dbReference>
<dbReference type="Pfam" id="PF13639">
    <property type="entry name" value="zf-RING_2"/>
    <property type="match status" value="1"/>
</dbReference>
<reference evidence="5" key="1">
    <citation type="submission" date="2013-09" db="EMBL/GenBank/DDBJ databases">
        <title>Corchorus olitorius genome sequencing.</title>
        <authorList>
            <person name="Alam M."/>
            <person name="Haque M.S."/>
            <person name="Islam M.S."/>
            <person name="Emdad E.M."/>
            <person name="Islam M.M."/>
            <person name="Ahmed B."/>
            <person name="Halim A."/>
            <person name="Hossen Q.M.M."/>
            <person name="Hossain M.Z."/>
            <person name="Ahmed R."/>
            <person name="Khan M.M."/>
            <person name="Islam R."/>
            <person name="Rashid M.M."/>
            <person name="Khan S.A."/>
            <person name="Rahman M.S."/>
            <person name="Alam M."/>
            <person name="Yahiya A.S."/>
            <person name="Khan M.S."/>
            <person name="Azam M.S."/>
            <person name="Haque T."/>
            <person name="Lashkar M.Z.H."/>
            <person name="Akhand A.I."/>
            <person name="Morshed G."/>
            <person name="Roy S."/>
            <person name="Uddin K.S."/>
            <person name="Rabeya T."/>
            <person name="Hossain A.S."/>
            <person name="Chowdhury A."/>
            <person name="Snigdha A.R."/>
            <person name="Mortoza M.S."/>
            <person name="Matin S.A."/>
            <person name="Hoque S.M.E."/>
            <person name="Islam M.K."/>
            <person name="Roy D.K."/>
            <person name="Haider R."/>
            <person name="Moosa M.M."/>
            <person name="Elias S.M."/>
            <person name="Hasan A.M."/>
            <person name="Jahan S."/>
            <person name="Shafiuddin M."/>
            <person name="Mahmood N."/>
            <person name="Shommy N.S."/>
        </authorList>
    </citation>
    <scope>NUCLEOTIDE SEQUENCE [LARGE SCALE GENOMIC DNA]</scope>
    <source>
        <strain evidence="5">cv. O-4</strain>
    </source>
</reference>
<organism evidence="4 5">
    <name type="scientific">Corchorus olitorius</name>
    <dbReference type="NCBI Taxonomy" id="93759"/>
    <lineage>
        <taxon>Eukaryota</taxon>
        <taxon>Viridiplantae</taxon>
        <taxon>Streptophyta</taxon>
        <taxon>Embryophyta</taxon>
        <taxon>Tracheophyta</taxon>
        <taxon>Spermatophyta</taxon>
        <taxon>Magnoliopsida</taxon>
        <taxon>eudicotyledons</taxon>
        <taxon>Gunneridae</taxon>
        <taxon>Pentapetalae</taxon>
        <taxon>rosids</taxon>
        <taxon>malvids</taxon>
        <taxon>Malvales</taxon>
        <taxon>Malvaceae</taxon>
        <taxon>Grewioideae</taxon>
        <taxon>Apeibeae</taxon>
        <taxon>Corchorus</taxon>
    </lineage>
</organism>
<dbReference type="InterPro" id="IPR044274">
    <property type="entry name" value="RFI2"/>
</dbReference>
<feature type="compositionally biased region" description="Basic and acidic residues" evidence="2">
    <location>
        <begin position="88"/>
        <end position="99"/>
    </location>
</feature>
<keyword evidence="1" id="KW-0479">Metal-binding</keyword>
<name>A0A1R3JUP8_9ROSI</name>
<comment type="caution">
    <text evidence="4">The sequence shown here is derived from an EMBL/GenBank/DDBJ whole genome shotgun (WGS) entry which is preliminary data.</text>
</comment>
<evidence type="ECO:0000256" key="2">
    <source>
        <dbReference type="SAM" id="MobiDB-lite"/>
    </source>
</evidence>
<dbReference type="EMBL" id="AWUE01015332">
    <property type="protein sequence ID" value="OMO98514.1"/>
    <property type="molecule type" value="Genomic_DNA"/>
</dbReference>
<keyword evidence="1" id="KW-0863">Zinc-finger</keyword>
<dbReference type="SMART" id="SM00184">
    <property type="entry name" value="RING"/>
    <property type="match status" value="1"/>
</dbReference>
<dbReference type="OrthoDB" id="8062037at2759"/>
<dbReference type="InterPro" id="IPR001841">
    <property type="entry name" value="Znf_RING"/>
</dbReference>
<evidence type="ECO:0000256" key="1">
    <source>
        <dbReference type="PROSITE-ProRule" id="PRU00175"/>
    </source>
</evidence>
<accession>A0A1R3JUP8</accession>
<dbReference type="Gene3D" id="3.30.40.10">
    <property type="entry name" value="Zinc/RING finger domain, C3HC4 (zinc finger)"/>
    <property type="match status" value="1"/>
</dbReference>
<dbReference type="PANTHER" id="PTHR46798:SF3">
    <property type="entry name" value="RING FINGER FAMILY PROTEIN"/>
    <property type="match status" value="1"/>
</dbReference>
<dbReference type="GO" id="GO:0004842">
    <property type="term" value="F:ubiquitin-protein transferase activity"/>
    <property type="evidence" value="ECO:0007669"/>
    <property type="project" value="InterPro"/>
</dbReference>
<proteinExistence type="predicted"/>
<dbReference type="PANTHER" id="PTHR46798">
    <property type="entry name" value="OS09G0511500 PROTEIN"/>
    <property type="match status" value="1"/>
</dbReference>
<gene>
    <name evidence="4" type="ORF">COLO4_13852</name>
</gene>
<keyword evidence="1" id="KW-0862">Zinc</keyword>
<dbReference type="GO" id="GO:0008270">
    <property type="term" value="F:zinc ion binding"/>
    <property type="evidence" value="ECO:0007669"/>
    <property type="project" value="UniProtKB-KW"/>
</dbReference>